<organism evidence="1 2">
    <name type="scientific">Paenibacillus chibensis</name>
    <dbReference type="NCBI Taxonomy" id="59846"/>
    <lineage>
        <taxon>Bacteria</taxon>
        <taxon>Bacillati</taxon>
        <taxon>Bacillota</taxon>
        <taxon>Bacilli</taxon>
        <taxon>Bacillales</taxon>
        <taxon>Paenibacillaceae</taxon>
        <taxon>Paenibacillus</taxon>
    </lineage>
</organism>
<name>A0ABU6PR55_9BACL</name>
<protein>
    <submittedName>
        <fullName evidence="1">Uncharacterized protein</fullName>
    </submittedName>
</protein>
<dbReference type="EMBL" id="JARTLD010000023">
    <property type="protein sequence ID" value="MED5017364.1"/>
    <property type="molecule type" value="Genomic_DNA"/>
</dbReference>
<accession>A0ABU6PR55</accession>
<reference evidence="1 2" key="1">
    <citation type="submission" date="2023-03" db="EMBL/GenBank/DDBJ databases">
        <title>Bacillus Genome Sequencing.</title>
        <authorList>
            <person name="Dunlap C."/>
        </authorList>
    </citation>
    <scope>NUCLEOTIDE SEQUENCE [LARGE SCALE GENOMIC DNA]</scope>
    <source>
        <strain evidence="1 2">NRS-52</strain>
    </source>
</reference>
<keyword evidence="2" id="KW-1185">Reference proteome</keyword>
<sequence>MGKQFELVEYQAWDVTENEFILFKDDPAADGNGKLPDSAVKVPYHWNSEHEIMLDGKPYTVEVHKQHLIVKNSELEIQLDRKD</sequence>
<dbReference type="Proteomes" id="UP001343257">
    <property type="component" value="Unassembled WGS sequence"/>
</dbReference>
<dbReference type="RefSeq" id="WP_328277006.1">
    <property type="nucleotide sequence ID" value="NZ_JARTLD010000023.1"/>
</dbReference>
<evidence type="ECO:0000313" key="2">
    <source>
        <dbReference type="Proteomes" id="UP001343257"/>
    </source>
</evidence>
<gene>
    <name evidence="1" type="ORF">P9847_08585</name>
</gene>
<evidence type="ECO:0000313" key="1">
    <source>
        <dbReference type="EMBL" id="MED5017364.1"/>
    </source>
</evidence>
<proteinExistence type="predicted"/>
<comment type="caution">
    <text evidence="1">The sequence shown here is derived from an EMBL/GenBank/DDBJ whole genome shotgun (WGS) entry which is preliminary data.</text>
</comment>